<accession>A0A132A9B0</accession>
<proteinExistence type="predicted"/>
<reference evidence="1 2" key="1">
    <citation type="journal article" date="2015" name="Parasit. Vectors">
        <title>Draft genome of the scabies mite.</title>
        <authorList>
            <person name="Rider S.D.Jr."/>
            <person name="Morgan M.S."/>
            <person name="Arlian L.G."/>
        </authorList>
    </citation>
    <scope>NUCLEOTIDE SEQUENCE [LARGE SCALE GENOMIC DNA]</scope>
    <source>
        <strain evidence="1">Arlian Lab</strain>
    </source>
</reference>
<evidence type="ECO:0000313" key="1">
    <source>
        <dbReference type="EMBL" id="KPM07185.1"/>
    </source>
</evidence>
<dbReference type="AlphaFoldDB" id="A0A132A9B0"/>
<dbReference type="VEuPathDB" id="VectorBase:SSCA002626"/>
<sequence length="79" mass="9037">MSSHDFFFAISTSPDEPRILKRVFAKVQLAKGVSYNSLMLLVEVDQVQKILNYSCLAKFLTVNGDSYNQRLMDHHVIAF</sequence>
<dbReference type="EMBL" id="JXLN01011367">
    <property type="protein sequence ID" value="KPM07185.1"/>
    <property type="molecule type" value="Genomic_DNA"/>
</dbReference>
<dbReference type="Proteomes" id="UP000616769">
    <property type="component" value="Unassembled WGS sequence"/>
</dbReference>
<name>A0A132A9B0_SARSC</name>
<organism evidence="1 2">
    <name type="scientific">Sarcoptes scabiei</name>
    <name type="common">Itch mite</name>
    <name type="synonym">Acarus scabiei</name>
    <dbReference type="NCBI Taxonomy" id="52283"/>
    <lineage>
        <taxon>Eukaryota</taxon>
        <taxon>Metazoa</taxon>
        <taxon>Ecdysozoa</taxon>
        <taxon>Arthropoda</taxon>
        <taxon>Chelicerata</taxon>
        <taxon>Arachnida</taxon>
        <taxon>Acari</taxon>
        <taxon>Acariformes</taxon>
        <taxon>Sarcoptiformes</taxon>
        <taxon>Astigmata</taxon>
        <taxon>Psoroptidia</taxon>
        <taxon>Sarcoptoidea</taxon>
        <taxon>Sarcoptidae</taxon>
        <taxon>Sarcoptinae</taxon>
        <taxon>Sarcoptes</taxon>
    </lineage>
</organism>
<comment type="caution">
    <text evidence="1">The sequence shown here is derived from an EMBL/GenBank/DDBJ whole genome shotgun (WGS) entry which is preliminary data.</text>
</comment>
<protein>
    <submittedName>
        <fullName evidence="1">Uncharacterized protein</fullName>
    </submittedName>
</protein>
<gene>
    <name evidence="1" type="ORF">QR98_0056710</name>
</gene>
<evidence type="ECO:0000313" key="2">
    <source>
        <dbReference type="Proteomes" id="UP000616769"/>
    </source>
</evidence>